<evidence type="ECO:0000313" key="6">
    <source>
        <dbReference type="Proteomes" id="UP000261016"/>
    </source>
</evidence>
<dbReference type="InterPro" id="IPR011991">
    <property type="entry name" value="ArsR-like_HTH"/>
</dbReference>
<dbReference type="PANTHER" id="PTHR33164">
    <property type="entry name" value="TRANSCRIPTIONAL REGULATOR, MARR FAMILY"/>
    <property type="match status" value="1"/>
</dbReference>
<dbReference type="PROSITE" id="PS50995">
    <property type="entry name" value="HTH_MARR_2"/>
    <property type="match status" value="1"/>
</dbReference>
<dbReference type="Pfam" id="PF01047">
    <property type="entry name" value="MarR"/>
    <property type="match status" value="1"/>
</dbReference>
<dbReference type="AlphaFoldDB" id="A0A364USC2"/>
<reference evidence="5 6" key="1">
    <citation type="submission" date="2018-08" db="EMBL/GenBank/DDBJ databases">
        <title>A genome reference for cultivated species of the human gut microbiota.</title>
        <authorList>
            <person name="Zou Y."/>
            <person name="Xue W."/>
            <person name="Luo G."/>
        </authorList>
    </citation>
    <scope>NUCLEOTIDE SEQUENCE [LARGE SCALE GENOMIC DNA]</scope>
    <source>
        <strain evidence="5 6">OM08-17AT</strain>
    </source>
</reference>
<dbReference type="InterPro" id="IPR036390">
    <property type="entry name" value="WH_DNA-bd_sf"/>
</dbReference>
<dbReference type="GeneID" id="58061117"/>
<dbReference type="GO" id="GO:0003700">
    <property type="term" value="F:DNA-binding transcription factor activity"/>
    <property type="evidence" value="ECO:0007669"/>
    <property type="project" value="InterPro"/>
</dbReference>
<dbReference type="EMBL" id="QXWP01000004">
    <property type="protein sequence ID" value="NBH30874.1"/>
    <property type="molecule type" value="Genomic_DNA"/>
</dbReference>
<dbReference type="SMART" id="SM00347">
    <property type="entry name" value="HTH_MARR"/>
    <property type="match status" value="1"/>
</dbReference>
<protein>
    <submittedName>
        <fullName evidence="3 5">Transcriptional regulator</fullName>
    </submittedName>
</protein>
<evidence type="ECO:0000259" key="2">
    <source>
        <dbReference type="PROSITE" id="PS50995"/>
    </source>
</evidence>
<accession>A0A364USC2</accession>
<dbReference type="InterPro" id="IPR036388">
    <property type="entry name" value="WH-like_DNA-bd_sf"/>
</dbReference>
<name>A0A364USC2_STAWA</name>
<feature type="domain" description="HTH marR-type" evidence="2">
    <location>
        <begin position="12"/>
        <end position="144"/>
    </location>
</feature>
<comment type="caution">
    <text evidence="5">The sequence shown here is derived from an EMBL/GenBank/DDBJ whole genome shotgun (WGS) entry which is preliminary data.</text>
</comment>
<proteinExistence type="predicted"/>
<gene>
    <name evidence="4" type="ORF">D3Z30_07735</name>
    <name evidence="5" type="ORF">DXC19_08425</name>
    <name evidence="3" type="ORF">G8J23_11530</name>
</gene>
<organism evidence="5 6">
    <name type="scientific">Staphylococcus warneri</name>
    <dbReference type="NCBI Taxonomy" id="1292"/>
    <lineage>
        <taxon>Bacteria</taxon>
        <taxon>Bacillati</taxon>
        <taxon>Bacillota</taxon>
        <taxon>Bacilli</taxon>
        <taxon>Bacillales</taxon>
        <taxon>Staphylococcaceae</taxon>
        <taxon>Staphylococcus</taxon>
    </lineage>
</organism>
<dbReference type="PANTHER" id="PTHR33164:SF106">
    <property type="entry name" value="TRANSCRIPTIONAL REGULATORY PROTEIN"/>
    <property type="match status" value="1"/>
</dbReference>
<keyword evidence="8" id="KW-1185">Reference proteome</keyword>
<sequence length="154" mass="17726">MNDDNIQNDVSHEDIVTSFRDLGRRVVLYQHKIAEQLDVYNHDWTTIDMLSETGPITAGELGRRVGLTTGSVTALVDRLESAGYVKRERHPKDRRSIMIVPQYEDKSEVQHAYETLNQHMIEMTNQYTAEQMETIQSFLKATTAILDNEIESKK</sequence>
<dbReference type="GO" id="GO:0006950">
    <property type="term" value="P:response to stress"/>
    <property type="evidence" value="ECO:0007669"/>
    <property type="project" value="TreeGrafter"/>
</dbReference>
<dbReference type="RefSeq" id="WP_002466429.1">
    <property type="nucleotide sequence ID" value="NZ_CABMFV010000003.1"/>
</dbReference>
<evidence type="ECO:0000313" key="4">
    <source>
        <dbReference type="EMBL" id="NBH30874.1"/>
    </source>
</evidence>
<evidence type="ECO:0000313" key="3">
    <source>
        <dbReference type="EMBL" id="MCG6226606.1"/>
    </source>
</evidence>
<dbReference type="Proteomes" id="UP000481807">
    <property type="component" value="Unassembled WGS sequence"/>
</dbReference>
<evidence type="ECO:0000313" key="5">
    <source>
        <dbReference type="EMBL" id="RGM30469.1"/>
    </source>
</evidence>
<evidence type="ECO:0000256" key="1">
    <source>
        <dbReference type="ARBA" id="ARBA00023125"/>
    </source>
</evidence>
<dbReference type="Proteomes" id="UP000814367">
    <property type="component" value="Unassembled WGS sequence"/>
</dbReference>
<dbReference type="SUPFAM" id="SSF46785">
    <property type="entry name" value="Winged helix' DNA-binding domain"/>
    <property type="match status" value="1"/>
</dbReference>
<keyword evidence="1" id="KW-0238">DNA-binding</keyword>
<dbReference type="EMBL" id="JAANHJ010000001">
    <property type="protein sequence ID" value="MCG6226606.1"/>
    <property type="molecule type" value="Genomic_DNA"/>
</dbReference>
<dbReference type="PRINTS" id="PR00598">
    <property type="entry name" value="HTHMARR"/>
</dbReference>
<evidence type="ECO:0000313" key="7">
    <source>
        <dbReference type="Proteomes" id="UP000481807"/>
    </source>
</evidence>
<evidence type="ECO:0000313" key="8">
    <source>
        <dbReference type="Proteomes" id="UP000814367"/>
    </source>
</evidence>
<dbReference type="Proteomes" id="UP000261016">
    <property type="component" value="Unassembled WGS sequence"/>
</dbReference>
<dbReference type="EMBL" id="QSTD01000003">
    <property type="protein sequence ID" value="RGM30469.1"/>
    <property type="molecule type" value="Genomic_DNA"/>
</dbReference>
<reference evidence="3 8" key="3">
    <citation type="submission" date="2020-03" db="EMBL/GenBank/DDBJ databases">
        <title>Comparative genetics of Staphylococcus warneri persistents from caprine mastitis.</title>
        <authorList>
            <person name="Franca C.A."/>
            <person name="Rosa D.S."/>
            <person name="Silva A."/>
            <person name="Rodrigues D.L.N."/>
            <person name="Santos R.G."/>
            <person name="Castillo R.E.H."/>
            <person name="Moreira M.A.S."/>
            <person name="Lima M.C."/>
            <person name="Gouveia G.V."/>
            <person name="Gouveia J.J.S."/>
            <person name="Souza R.F.S."/>
            <person name="Bertram B."/>
            <person name="Azevedo V."/>
            <person name="Costa M."/>
        </authorList>
    </citation>
    <scope>NUCLEOTIDE SEQUENCE [LARGE SCALE GENOMIC DNA]</scope>
    <source>
        <strain evidence="3 8">Cap 9.2</strain>
    </source>
</reference>
<dbReference type="InterPro" id="IPR000835">
    <property type="entry name" value="HTH_MarR-typ"/>
</dbReference>
<dbReference type="InterPro" id="IPR039422">
    <property type="entry name" value="MarR/SlyA-like"/>
</dbReference>
<dbReference type="Gene3D" id="1.10.10.10">
    <property type="entry name" value="Winged helix-like DNA-binding domain superfamily/Winged helix DNA-binding domain"/>
    <property type="match status" value="1"/>
</dbReference>
<dbReference type="CDD" id="cd00090">
    <property type="entry name" value="HTH_ARSR"/>
    <property type="match status" value="1"/>
</dbReference>
<reference evidence="4 7" key="2">
    <citation type="submission" date="2018-08" db="EMBL/GenBank/DDBJ databases">
        <title>Murine metabolic-syndrome-specific gut microbial biobank.</title>
        <authorList>
            <person name="Liu C."/>
        </authorList>
    </citation>
    <scope>NUCLEOTIDE SEQUENCE [LARGE SCALE GENOMIC DNA]</scope>
    <source>
        <strain evidence="4 7">1XD21-27</strain>
    </source>
</reference>
<dbReference type="GO" id="GO:0003677">
    <property type="term" value="F:DNA binding"/>
    <property type="evidence" value="ECO:0007669"/>
    <property type="project" value="UniProtKB-KW"/>
</dbReference>